<protein>
    <submittedName>
        <fullName evidence="2">Protein CBG17928</fullName>
    </submittedName>
</protein>
<evidence type="ECO:0000256" key="1">
    <source>
        <dbReference type="SAM" id="Phobius"/>
    </source>
</evidence>
<dbReference type="PANTHER" id="PTHR22941:SF2">
    <property type="entry name" value="SERPENTINE RECEPTOR, CLASS H-RELATED"/>
    <property type="match status" value="1"/>
</dbReference>
<feature type="transmembrane region" description="Helical" evidence="1">
    <location>
        <begin position="161"/>
        <end position="181"/>
    </location>
</feature>
<dbReference type="EMBL" id="HE601413">
    <property type="protein sequence ID" value="CAP35464.2"/>
    <property type="molecule type" value="Genomic_DNA"/>
</dbReference>
<accession>A8XS45</accession>
<reference evidence="2 3" key="1">
    <citation type="journal article" date="2003" name="PLoS Biol.">
        <title>The genome sequence of Caenorhabditis briggsae: a platform for comparative genomics.</title>
        <authorList>
            <person name="Stein L.D."/>
            <person name="Bao Z."/>
            <person name="Blasiar D."/>
            <person name="Blumenthal T."/>
            <person name="Brent M.R."/>
            <person name="Chen N."/>
            <person name="Chinwalla A."/>
            <person name="Clarke L."/>
            <person name="Clee C."/>
            <person name="Coghlan A."/>
            <person name="Coulson A."/>
            <person name="D'Eustachio P."/>
            <person name="Fitch D.H."/>
            <person name="Fulton L.A."/>
            <person name="Fulton R.E."/>
            <person name="Griffiths-Jones S."/>
            <person name="Harris T.W."/>
            <person name="Hillier L.W."/>
            <person name="Kamath R."/>
            <person name="Kuwabara P.E."/>
            <person name="Mardis E.R."/>
            <person name="Marra M.A."/>
            <person name="Miner T.L."/>
            <person name="Minx P."/>
            <person name="Mullikin J.C."/>
            <person name="Plumb R.W."/>
            <person name="Rogers J."/>
            <person name="Schein J.E."/>
            <person name="Sohrmann M."/>
            <person name="Spieth J."/>
            <person name="Stajich J.E."/>
            <person name="Wei C."/>
            <person name="Willey D."/>
            <person name="Wilson R.K."/>
            <person name="Durbin R."/>
            <person name="Waterston R.H."/>
        </authorList>
    </citation>
    <scope>NUCLEOTIDE SEQUENCE [LARGE SCALE GENOMIC DNA]</scope>
    <source>
        <strain evidence="2 3">AF16</strain>
    </source>
</reference>
<feature type="transmembrane region" description="Helical" evidence="1">
    <location>
        <begin position="260"/>
        <end position="284"/>
    </location>
</feature>
<dbReference type="InterPro" id="IPR019422">
    <property type="entry name" value="7TM_GPCR_serpentine_rcpt_Srh"/>
</dbReference>
<dbReference type="KEGG" id="cbr:CBG_17928"/>
<dbReference type="CTD" id="8589731"/>
<evidence type="ECO:0000313" key="3">
    <source>
        <dbReference type="Proteomes" id="UP000008549"/>
    </source>
</evidence>
<keyword evidence="1" id="KW-0812">Transmembrane</keyword>
<dbReference type="Proteomes" id="UP000008549">
    <property type="component" value="Unassembled WGS sequence"/>
</dbReference>
<dbReference type="Pfam" id="PF10318">
    <property type="entry name" value="7TM_GPCR_Srh"/>
    <property type="match status" value="1"/>
</dbReference>
<keyword evidence="1" id="KW-0472">Membrane</keyword>
<gene>
    <name evidence="2 4" type="ORF">CBG17928</name>
    <name evidence="2" type="ORF">CBG_17928</name>
</gene>
<feature type="transmembrane region" description="Helical" evidence="1">
    <location>
        <begin position="113"/>
        <end position="134"/>
    </location>
</feature>
<reference evidence="2 3" key="2">
    <citation type="journal article" date="2011" name="PLoS Genet.">
        <title>Caenorhabditis briggsae recombinant inbred line genotypes reveal inter-strain incompatibility and the evolution of recombination.</title>
        <authorList>
            <person name="Ross J.A."/>
            <person name="Koboldt D.C."/>
            <person name="Staisch J.E."/>
            <person name="Chamberlin H.M."/>
            <person name="Gupta B.P."/>
            <person name="Miller R.D."/>
            <person name="Baird S.E."/>
            <person name="Haag E.S."/>
        </authorList>
    </citation>
    <scope>NUCLEOTIDE SEQUENCE [LARGE SCALE GENOMIC DNA]</scope>
    <source>
        <strain evidence="2 3">AF16</strain>
    </source>
</reference>
<dbReference type="GeneID" id="8589731"/>
<dbReference type="WormBase" id="CBG17928">
    <property type="protein sequence ID" value="CBP48833"/>
    <property type="gene ID" value="WBGene00037434"/>
</dbReference>
<feature type="transmembrane region" description="Helical" evidence="1">
    <location>
        <begin position="78"/>
        <end position="101"/>
    </location>
</feature>
<evidence type="ECO:0000313" key="2">
    <source>
        <dbReference type="EMBL" id="CAP35464.2"/>
    </source>
</evidence>
<sequence length="292" mass="34710">MFSLFLELFKISYENFELDQYFLTNYSDSCPPRSYFESYEFFKMSLNCLTVPLILFGSYGIFVILMATPIELKSAKWVVFKFQVASFWFGSIACFLERPFIHYPSSARYDSGLFVLLGIPFRIASILGQTSYSIQDISRVLLFEHRFHQTSTNSMKLKTRILFYILHYFLFLSIFIFYYNYFPIDEFLAKLAILEFLPCPESTFFDENTHILTGNSWKIYTFQSVYFFALAYIFAFLSARNLWSRQFDISENRRKIQKRFLIILVFQSGIPLLILLIPSLISWAKIFEFREK</sequence>
<dbReference type="InterPro" id="IPR053220">
    <property type="entry name" value="Nematode_rcpt-like_serp_H"/>
</dbReference>
<dbReference type="InParanoid" id="A8XS45"/>
<dbReference type="PANTHER" id="PTHR22941">
    <property type="entry name" value="SERPENTINE RECEPTOR"/>
    <property type="match status" value="1"/>
</dbReference>
<evidence type="ECO:0000313" key="4">
    <source>
        <dbReference type="WormBase" id="CBG17928"/>
    </source>
</evidence>
<feature type="transmembrane region" description="Helical" evidence="1">
    <location>
        <begin position="44"/>
        <end position="66"/>
    </location>
</feature>
<dbReference type="AlphaFoldDB" id="A8XS45"/>
<keyword evidence="1" id="KW-1133">Transmembrane helix</keyword>
<dbReference type="RefSeq" id="XP_045096340.1">
    <property type="nucleotide sequence ID" value="XM_045237093.1"/>
</dbReference>
<proteinExistence type="predicted"/>
<name>A8XS45_CAEBR</name>
<keyword evidence="3" id="KW-1185">Reference proteome</keyword>
<feature type="transmembrane region" description="Helical" evidence="1">
    <location>
        <begin position="219"/>
        <end position="239"/>
    </location>
</feature>
<dbReference type="HOGENOM" id="CLU_953876_0_0_1"/>
<organism evidence="2 3">
    <name type="scientific">Caenorhabditis briggsae</name>
    <dbReference type="NCBI Taxonomy" id="6238"/>
    <lineage>
        <taxon>Eukaryota</taxon>
        <taxon>Metazoa</taxon>
        <taxon>Ecdysozoa</taxon>
        <taxon>Nematoda</taxon>
        <taxon>Chromadorea</taxon>
        <taxon>Rhabditida</taxon>
        <taxon>Rhabditina</taxon>
        <taxon>Rhabditomorpha</taxon>
        <taxon>Rhabditoidea</taxon>
        <taxon>Rhabditidae</taxon>
        <taxon>Peloderinae</taxon>
        <taxon>Caenorhabditis</taxon>
    </lineage>
</organism>